<keyword evidence="1" id="KW-1133">Transmembrane helix</keyword>
<feature type="transmembrane region" description="Helical" evidence="1">
    <location>
        <begin position="64"/>
        <end position="86"/>
    </location>
</feature>
<reference evidence="3" key="1">
    <citation type="journal article" date="2019" name="Int. J. Syst. Evol. Microbiol.">
        <title>The Global Catalogue of Microorganisms (GCM) 10K type strain sequencing project: providing services to taxonomists for standard genome sequencing and annotation.</title>
        <authorList>
            <consortium name="The Broad Institute Genomics Platform"/>
            <consortium name="The Broad Institute Genome Sequencing Center for Infectious Disease"/>
            <person name="Wu L."/>
            <person name="Ma J."/>
        </authorList>
    </citation>
    <scope>NUCLEOTIDE SEQUENCE [LARGE SCALE GENOMIC DNA]</scope>
    <source>
        <strain evidence="3">CCUG 56331</strain>
    </source>
</reference>
<evidence type="ECO:0000313" key="3">
    <source>
        <dbReference type="Proteomes" id="UP001595978"/>
    </source>
</evidence>
<accession>A0ABW0R997</accession>
<dbReference type="Pfam" id="PF11877">
    <property type="entry name" value="DUF3397"/>
    <property type="match status" value="1"/>
</dbReference>
<feature type="transmembrane region" description="Helical" evidence="1">
    <location>
        <begin position="39"/>
        <end position="58"/>
    </location>
</feature>
<name>A0ABW0R997_9BACL</name>
<evidence type="ECO:0000313" key="2">
    <source>
        <dbReference type="EMBL" id="MFC5541347.1"/>
    </source>
</evidence>
<sequence length="130" mass="15143">MKLVLAYVLGILILLPVTIFILSFLFFRKLLKKQVNSSFRLAADITTFVLFFSVTISITTLWGATFSIVTISISLLIAMIMTYIDWRTQKEIKVVPLLRRIWRMQFLYLLIVYNIVWIVGIVQSVIFFVT</sequence>
<dbReference type="RefSeq" id="WP_390309053.1">
    <property type="nucleotide sequence ID" value="NZ_JBHSNQ010000048.1"/>
</dbReference>
<organism evidence="2 3">
    <name type="scientific">Ureibacillus suwonensis</name>
    <dbReference type="NCBI Taxonomy" id="313007"/>
    <lineage>
        <taxon>Bacteria</taxon>
        <taxon>Bacillati</taxon>
        <taxon>Bacillota</taxon>
        <taxon>Bacilli</taxon>
        <taxon>Bacillales</taxon>
        <taxon>Caryophanaceae</taxon>
        <taxon>Ureibacillus</taxon>
    </lineage>
</organism>
<protein>
    <submittedName>
        <fullName evidence="2">DUF3397 family protein</fullName>
    </submittedName>
</protein>
<evidence type="ECO:0000256" key="1">
    <source>
        <dbReference type="SAM" id="Phobius"/>
    </source>
</evidence>
<proteinExistence type="predicted"/>
<keyword evidence="1" id="KW-0472">Membrane</keyword>
<gene>
    <name evidence="2" type="ORF">ACFPOH_06070</name>
</gene>
<keyword evidence="3" id="KW-1185">Reference proteome</keyword>
<comment type="caution">
    <text evidence="2">The sequence shown here is derived from an EMBL/GenBank/DDBJ whole genome shotgun (WGS) entry which is preliminary data.</text>
</comment>
<feature type="transmembrane region" description="Helical" evidence="1">
    <location>
        <begin position="6"/>
        <end position="27"/>
    </location>
</feature>
<feature type="transmembrane region" description="Helical" evidence="1">
    <location>
        <begin position="106"/>
        <end position="129"/>
    </location>
</feature>
<dbReference type="InterPro" id="IPR024515">
    <property type="entry name" value="DUF3397"/>
</dbReference>
<keyword evidence="1" id="KW-0812">Transmembrane</keyword>
<dbReference type="Proteomes" id="UP001595978">
    <property type="component" value="Unassembled WGS sequence"/>
</dbReference>
<dbReference type="EMBL" id="JBHSNQ010000048">
    <property type="protein sequence ID" value="MFC5541347.1"/>
    <property type="molecule type" value="Genomic_DNA"/>
</dbReference>